<organism evidence="1 2">
    <name type="scientific">Clostridium ragsdalei P11</name>
    <dbReference type="NCBI Taxonomy" id="1353534"/>
    <lineage>
        <taxon>Bacteria</taxon>
        <taxon>Bacillati</taxon>
        <taxon>Bacillota</taxon>
        <taxon>Clostridia</taxon>
        <taxon>Eubacteriales</taxon>
        <taxon>Clostridiaceae</taxon>
        <taxon>Clostridium</taxon>
    </lineage>
</organism>
<dbReference type="Proteomes" id="UP000093954">
    <property type="component" value="Unassembled WGS sequence"/>
</dbReference>
<keyword evidence="2" id="KW-1185">Reference proteome</keyword>
<sequence length="139" mass="16004">MPMLLERKARNDFVKANWGIMRQKDIAAKLGCSPTLVNMIGSEMDLVKSRKSSAEVRSQYCPIEAVKKVAKLFKIGQKIKLKVRYVYGMYTNVNCNKYRTVKGTVAYKTEWLVVVQSKNHRESFKYIDFCIGDVQVLEV</sequence>
<dbReference type="EMBL" id="LROS01000049">
    <property type="protein sequence ID" value="OBR91019.1"/>
    <property type="molecule type" value="Genomic_DNA"/>
</dbReference>
<comment type="caution">
    <text evidence="1">The sequence shown here is derived from an EMBL/GenBank/DDBJ whole genome shotgun (WGS) entry which is preliminary data.</text>
</comment>
<evidence type="ECO:0000313" key="2">
    <source>
        <dbReference type="Proteomes" id="UP000093954"/>
    </source>
</evidence>
<dbReference type="RefSeq" id="WP_065079332.1">
    <property type="nucleotide sequence ID" value="NZ_LROS01000049.1"/>
</dbReference>
<gene>
    <name evidence="1" type="ORF">CLRAG_32430</name>
</gene>
<reference evidence="1 2" key="1">
    <citation type="journal article" date="2012" name="Front. Microbiol.">
        <title>Draft Genome Sequence of the Virulent Strain 01-B526 of the Fish Pathogen Aeromonas salmonicida.</title>
        <authorList>
            <person name="Charette S.J."/>
            <person name="Brochu F."/>
            <person name="Boyle B."/>
            <person name="Filion G."/>
            <person name="Tanaka K.H."/>
            <person name="Derome N."/>
        </authorList>
    </citation>
    <scope>NUCLEOTIDE SEQUENCE [LARGE SCALE GENOMIC DNA]</scope>
    <source>
        <strain evidence="1 2">P11</strain>
    </source>
</reference>
<proteinExistence type="predicted"/>
<dbReference type="PATRIC" id="fig|1353534.3.peg.3303"/>
<protein>
    <submittedName>
        <fullName evidence="1">Uncharacterized protein</fullName>
    </submittedName>
</protein>
<accession>A0A1A6ALR7</accession>
<name>A0A1A6ALR7_9CLOT</name>
<dbReference type="AlphaFoldDB" id="A0A1A6ALR7"/>
<evidence type="ECO:0000313" key="1">
    <source>
        <dbReference type="EMBL" id="OBR91019.1"/>
    </source>
</evidence>